<dbReference type="Pfam" id="PF20434">
    <property type="entry name" value="BD-FAE"/>
    <property type="match status" value="1"/>
</dbReference>
<feature type="domain" description="Zn(2)-C6 fungal-type" evidence="9">
    <location>
        <begin position="570"/>
        <end position="604"/>
    </location>
</feature>
<feature type="region of interest" description="Disordered" evidence="8">
    <location>
        <begin position="635"/>
        <end position="677"/>
    </location>
</feature>
<feature type="region of interest" description="Disordered" evidence="8">
    <location>
        <begin position="1241"/>
        <end position="1301"/>
    </location>
</feature>
<comment type="caution">
    <text evidence="10">The sequence shown here is derived from an EMBL/GenBank/DDBJ whole genome shotgun (WGS) entry which is preliminary data.</text>
</comment>
<comment type="subcellular location">
    <subcellularLocation>
        <location evidence="1">Nucleus</location>
    </subcellularLocation>
</comment>
<evidence type="ECO:0000256" key="4">
    <source>
        <dbReference type="ARBA" id="ARBA00023015"/>
    </source>
</evidence>
<keyword evidence="5" id="KW-0238">DNA-binding</keyword>
<evidence type="ECO:0000256" key="7">
    <source>
        <dbReference type="ARBA" id="ARBA00023242"/>
    </source>
</evidence>
<dbReference type="InterPro" id="IPR016155">
    <property type="entry name" value="Mopterin_synth/thiamin_S_b"/>
</dbReference>
<dbReference type="GO" id="GO:0000976">
    <property type="term" value="F:transcription cis-regulatory region binding"/>
    <property type="evidence" value="ECO:0007669"/>
    <property type="project" value="TreeGrafter"/>
</dbReference>
<evidence type="ECO:0000256" key="3">
    <source>
        <dbReference type="ARBA" id="ARBA00022833"/>
    </source>
</evidence>
<feature type="compositionally biased region" description="Low complexity" evidence="8">
    <location>
        <begin position="1199"/>
        <end position="1220"/>
    </location>
</feature>
<keyword evidence="2" id="KW-0479">Metal-binding</keyword>
<dbReference type="InterPro" id="IPR029058">
    <property type="entry name" value="AB_hydrolase_fold"/>
</dbReference>
<gene>
    <name evidence="10" type="ORF">D0863_14847</name>
</gene>
<feature type="compositionally biased region" description="Polar residues" evidence="8">
    <location>
        <begin position="897"/>
        <end position="907"/>
    </location>
</feature>
<evidence type="ECO:0000313" key="10">
    <source>
        <dbReference type="EMBL" id="RMY50535.1"/>
    </source>
</evidence>
<evidence type="ECO:0000256" key="2">
    <source>
        <dbReference type="ARBA" id="ARBA00022723"/>
    </source>
</evidence>
<keyword evidence="7" id="KW-0539">Nucleus</keyword>
<dbReference type="InterPro" id="IPR051089">
    <property type="entry name" value="prtT"/>
</dbReference>
<keyword evidence="3" id="KW-0862">Zinc</keyword>
<proteinExistence type="predicted"/>
<evidence type="ECO:0000256" key="6">
    <source>
        <dbReference type="ARBA" id="ARBA00023163"/>
    </source>
</evidence>
<dbReference type="VEuPathDB" id="FungiDB:BTJ68_03878"/>
<dbReference type="CDD" id="cd00754">
    <property type="entry name" value="Ubl_MoaD"/>
    <property type="match status" value="1"/>
</dbReference>
<dbReference type="VEuPathDB" id="FungiDB:BTJ68_02612"/>
<evidence type="ECO:0000313" key="11">
    <source>
        <dbReference type="Proteomes" id="UP000269276"/>
    </source>
</evidence>
<dbReference type="InterPro" id="IPR036864">
    <property type="entry name" value="Zn2-C6_fun-type_DNA-bd_sf"/>
</dbReference>
<dbReference type="Pfam" id="PF04082">
    <property type="entry name" value="Fungal_trans"/>
    <property type="match status" value="1"/>
</dbReference>
<dbReference type="InterPro" id="IPR012675">
    <property type="entry name" value="Beta-grasp_dom_sf"/>
</dbReference>
<dbReference type="Pfam" id="PF00172">
    <property type="entry name" value="Zn_clus"/>
    <property type="match status" value="1"/>
</dbReference>
<dbReference type="SUPFAM" id="SSF57701">
    <property type="entry name" value="Zn2/Cys6 DNA-binding domain"/>
    <property type="match status" value="1"/>
</dbReference>
<feature type="compositionally biased region" description="Polar residues" evidence="8">
    <location>
        <begin position="1241"/>
        <end position="1263"/>
    </location>
</feature>
<sequence length="1379" mass="152356">MVQTVSAMSAPKAPQGHFTLLYFASATSYTRKQHDFLPAPLPVLELNDKLEKLYPGIVEKVLRSCAVTVNLDYVDLEEEASKGEKGLVIQPGDEVAIIPPPVVSPVNPHVERVSADPIWKVVVSKRVAMAVPTTIVYKTVGNVEIPFDLYLPKDAKNVPVLLWFHGGGLLQSKRTNVSPHMLKAVDKYKIAVISADYRLAPQVGVADIFEDVQDCITFIRHPEGLLKQIDSAAIDAQRLAVCGSSAGGYLAFLAGLYVEPKPKVILPIYPITDPLGTFFTTSQPHPLGGGRTDHATVKSFLDPNGEVVTSNEKSSDREQMYFYMMQEANLAELLRIKPGDDTYRIAKQIYRRRLPPAYCIHGDADRAVGVEQCDEVVGIMYGLNMDVRYERLHGLDHLFDRDAAFELEGMRRHRPATSVTDAESRPRRDIMAGNIDPRLGASLPPPQYVPVPLSKPPGPPPPPPPPQPQQQSFGAPHTRPDGLPVNAGPPPIYHHQSPPQPYYNYPSPSTNQTPQQPGPAGSGLPSQHASPDQIHYAAPPHLDQANPSPGDFQGGEDGGQNPDDPKRPRACEACRGLKVRCDQDPAHPEIPCKRCAKAGRQCIITQPTRKRQKKADSRVAELEKKLDALTAALHQQNAQQGQQYTGGLPPPGTAPQADMMGRSSLDNDQMSGMPYPQGSVEESLAALDPAVRGQKRRRVEDDDDGRQAFESSLAAKDESLAKGFDDIEQAWAPNKDVRGLVQSPDDFVTRINSLIDPATAADMFNRYCRDLAPHLPAVVFPPDTTAEQVFRDRPILYVCILSASSFGILPHDISKHLAREAVGAIADCVVRNGAKSLELIQAMQVLALYYKPPEENEQTNFYQIIHMAAVMALDIGLGKRFNPSKARRGFGGPQNPPGSQRTMPQDSDTLEARRAWLTCYYLCASASMVLRRPNLVRWTNYMKECIEVLESHPEAFPSDRLFCQHVKIQHICEDIGLQFLMDDNTANVSITDPKVTYALNVLEAQLKQWKENIPADCRGKGLEFFEHVTSLYLHEIALHFNHNIEDFRLPFTEESLESMTTTNSGETLTQNQMAALEACLRAAQGILDTLMSYDAETVRGLPMLLYFVRCVYAIVILIKMHVAVCTPNSELGKMMRPEDLRVEYYIDGLIALFKQVTREGEASRPHPKILKILGTLKEWFEKHKELLTGLPMKPEGTDQHQQQQQQQQPPPQQTQQHSHQNMNQIDDHQQQTPLHLLSQVATGNQRQQQQASEAPNTDWTFSPPTMVDYSKQAMPGNPDPSMPLHVPRGGPPQVLDHPPMMPQDQAWTGIVDPTNQDYGWGSGFEQAMDIALGGIDGMQGAGLDNWFLGDSMAPFVFQGDASGSGGQMAGGGQIVGPGW</sequence>
<feature type="region of interest" description="Disordered" evidence="8">
    <location>
        <begin position="412"/>
        <end position="570"/>
    </location>
</feature>
<dbReference type="SMART" id="SM00066">
    <property type="entry name" value="GAL4"/>
    <property type="match status" value="1"/>
</dbReference>
<dbReference type="GO" id="GO:0000981">
    <property type="term" value="F:DNA-binding transcription factor activity, RNA polymerase II-specific"/>
    <property type="evidence" value="ECO:0007669"/>
    <property type="project" value="InterPro"/>
</dbReference>
<evidence type="ECO:0000256" key="8">
    <source>
        <dbReference type="SAM" id="MobiDB-lite"/>
    </source>
</evidence>
<feature type="compositionally biased region" description="Pro residues" evidence="8">
    <location>
        <begin position="443"/>
        <end position="468"/>
    </location>
</feature>
<dbReference type="SUPFAM" id="SSF54285">
    <property type="entry name" value="MoaD/ThiS"/>
    <property type="match status" value="1"/>
</dbReference>
<dbReference type="FunFam" id="4.10.240.10:FF:000003">
    <property type="entry name" value="C6 transcription factor (Leu3)"/>
    <property type="match status" value="1"/>
</dbReference>
<evidence type="ECO:0000256" key="1">
    <source>
        <dbReference type="ARBA" id="ARBA00004123"/>
    </source>
</evidence>
<dbReference type="Gene3D" id="3.40.50.1820">
    <property type="entry name" value="alpha/beta hydrolase"/>
    <property type="match status" value="1"/>
</dbReference>
<organism evidence="10 11">
    <name type="scientific">Hortaea werneckii</name>
    <name type="common">Black yeast</name>
    <name type="synonym">Cladosporium werneckii</name>
    <dbReference type="NCBI Taxonomy" id="91943"/>
    <lineage>
        <taxon>Eukaryota</taxon>
        <taxon>Fungi</taxon>
        <taxon>Dikarya</taxon>
        <taxon>Ascomycota</taxon>
        <taxon>Pezizomycotina</taxon>
        <taxon>Dothideomycetes</taxon>
        <taxon>Dothideomycetidae</taxon>
        <taxon>Mycosphaerellales</taxon>
        <taxon>Teratosphaeriaceae</taxon>
        <taxon>Hortaea</taxon>
    </lineage>
</organism>
<dbReference type="EMBL" id="QWIP01001031">
    <property type="protein sequence ID" value="RMY50535.1"/>
    <property type="molecule type" value="Genomic_DNA"/>
</dbReference>
<dbReference type="PANTHER" id="PTHR31845">
    <property type="entry name" value="FINGER DOMAIN PROTEIN, PUTATIVE-RELATED"/>
    <property type="match status" value="1"/>
</dbReference>
<name>A0A3M7CER1_HORWE</name>
<keyword evidence="4" id="KW-0805">Transcription regulation</keyword>
<dbReference type="Gene3D" id="4.10.240.10">
    <property type="entry name" value="Zn(2)-C6 fungal-type DNA-binding domain"/>
    <property type="match status" value="1"/>
</dbReference>
<evidence type="ECO:0000256" key="5">
    <source>
        <dbReference type="ARBA" id="ARBA00023125"/>
    </source>
</evidence>
<feature type="compositionally biased region" description="Low complexity" evidence="8">
    <location>
        <begin position="493"/>
        <end position="519"/>
    </location>
</feature>
<dbReference type="GO" id="GO:0006351">
    <property type="term" value="P:DNA-templated transcription"/>
    <property type="evidence" value="ECO:0007669"/>
    <property type="project" value="InterPro"/>
</dbReference>
<dbReference type="InterPro" id="IPR003749">
    <property type="entry name" value="ThiS/MoaD-like"/>
</dbReference>
<dbReference type="InterPro" id="IPR007219">
    <property type="entry name" value="XnlR_reg_dom"/>
</dbReference>
<dbReference type="PANTHER" id="PTHR31845:SF39">
    <property type="entry name" value="TRANSCRIPTION FACTOR PBCR-RELATED"/>
    <property type="match status" value="1"/>
</dbReference>
<dbReference type="SUPFAM" id="SSF53474">
    <property type="entry name" value="alpha/beta-Hydrolases"/>
    <property type="match status" value="1"/>
</dbReference>
<keyword evidence="6" id="KW-0804">Transcription</keyword>
<dbReference type="PROSITE" id="PS00463">
    <property type="entry name" value="ZN2_CY6_FUNGAL_1"/>
    <property type="match status" value="1"/>
</dbReference>
<evidence type="ECO:0000259" key="9">
    <source>
        <dbReference type="PROSITE" id="PS50048"/>
    </source>
</evidence>
<protein>
    <recommendedName>
        <fullName evidence="9">Zn(2)-C6 fungal-type domain-containing protein</fullName>
    </recommendedName>
</protein>
<dbReference type="GO" id="GO:0005634">
    <property type="term" value="C:nucleus"/>
    <property type="evidence" value="ECO:0007669"/>
    <property type="project" value="UniProtKB-SubCell"/>
</dbReference>
<feature type="region of interest" description="Disordered" evidence="8">
    <location>
        <begin position="886"/>
        <end position="907"/>
    </location>
</feature>
<dbReference type="CDD" id="cd12148">
    <property type="entry name" value="fungal_TF_MHR"/>
    <property type="match status" value="1"/>
</dbReference>
<dbReference type="PROSITE" id="PS50048">
    <property type="entry name" value="ZN2_CY6_FUNGAL_2"/>
    <property type="match status" value="1"/>
</dbReference>
<dbReference type="InterPro" id="IPR049492">
    <property type="entry name" value="BD-FAE-like_dom"/>
</dbReference>
<dbReference type="CDD" id="cd00067">
    <property type="entry name" value="GAL4"/>
    <property type="match status" value="1"/>
</dbReference>
<dbReference type="OrthoDB" id="8062037at2759"/>
<feature type="region of interest" description="Disordered" evidence="8">
    <location>
        <begin position="1190"/>
        <end position="1223"/>
    </location>
</feature>
<dbReference type="GO" id="GO:0008270">
    <property type="term" value="F:zinc ion binding"/>
    <property type="evidence" value="ECO:0007669"/>
    <property type="project" value="InterPro"/>
</dbReference>
<dbReference type="InterPro" id="IPR001138">
    <property type="entry name" value="Zn2Cys6_DnaBD"/>
</dbReference>
<reference evidence="10 11" key="1">
    <citation type="journal article" date="2018" name="BMC Genomics">
        <title>Genomic evidence for intraspecific hybridization in a clonal and extremely halotolerant yeast.</title>
        <authorList>
            <person name="Gostincar C."/>
            <person name="Stajich J.E."/>
            <person name="Zupancic J."/>
            <person name="Zalar P."/>
            <person name="Gunde-Cimerman N."/>
        </authorList>
    </citation>
    <scope>NUCLEOTIDE SEQUENCE [LARGE SCALE GENOMIC DNA]</scope>
    <source>
        <strain evidence="10 11">EXF-2682</strain>
    </source>
</reference>
<dbReference type="Proteomes" id="UP000269276">
    <property type="component" value="Unassembled WGS sequence"/>
</dbReference>
<dbReference type="Gene3D" id="3.10.20.30">
    <property type="match status" value="1"/>
</dbReference>
<accession>A0A3M7CER1</accession>
<dbReference type="GO" id="GO:0001216">
    <property type="term" value="F:DNA-binding transcription activator activity"/>
    <property type="evidence" value="ECO:0007669"/>
    <property type="project" value="UniProtKB-ARBA"/>
</dbReference>
<dbReference type="Pfam" id="PF02597">
    <property type="entry name" value="ThiS"/>
    <property type="match status" value="1"/>
</dbReference>